<reference evidence="1" key="1">
    <citation type="submission" date="2020-06" db="EMBL/GenBank/DDBJ databases">
        <title>Draft genome sequences of strains closely related to Aspergillus parafelis and Aspergillus hiratsukae.</title>
        <authorList>
            <person name="Dos Santos R.A.C."/>
            <person name="Rivero-Menendez O."/>
            <person name="Steenwyk J.L."/>
            <person name="Mead M.E."/>
            <person name="Goldman G.H."/>
            <person name="Alastruey-Izquierdo A."/>
            <person name="Rokas A."/>
        </authorList>
    </citation>
    <scope>NUCLEOTIDE SEQUENCE</scope>
    <source>
        <strain evidence="1">CNM-CM5793</strain>
    </source>
</reference>
<dbReference type="PANTHER" id="PTHR38797:SF7">
    <property type="entry name" value="TRANSCRIPTION FACTOR DOMAIN-CONTAINING PROTEIN"/>
    <property type="match status" value="1"/>
</dbReference>
<dbReference type="AlphaFoldDB" id="A0A8H6UJW2"/>
<sequence length="189" mass="20788">MSPTKALSKIELLMITGSTTARQWGQTSALNATSFLAKLASTRVANDRLCQIVLILFRATFEAESPHGSSHDPDGEEEDPRRTLPALTIASLLPSACAWIQEAGHNIILLSESELGQRAPGGLSPWRWLYWLKRLHQIADEAAEEQAAKAIDIMLSNVKERNSQILRVSEAAGDAANQDKDFLGLKKIW</sequence>
<organism evidence="1 2">
    <name type="scientific">Aspergillus hiratsukae</name>
    <dbReference type="NCBI Taxonomy" id="1194566"/>
    <lineage>
        <taxon>Eukaryota</taxon>
        <taxon>Fungi</taxon>
        <taxon>Dikarya</taxon>
        <taxon>Ascomycota</taxon>
        <taxon>Pezizomycotina</taxon>
        <taxon>Eurotiomycetes</taxon>
        <taxon>Eurotiomycetidae</taxon>
        <taxon>Eurotiales</taxon>
        <taxon>Aspergillaceae</taxon>
        <taxon>Aspergillus</taxon>
        <taxon>Aspergillus subgen. Fumigati</taxon>
    </lineage>
</organism>
<dbReference type="Pfam" id="PF12311">
    <property type="entry name" value="DUF3632"/>
    <property type="match status" value="1"/>
</dbReference>
<dbReference type="Proteomes" id="UP000630445">
    <property type="component" value="Unassembled WGS sequence"/>
</dbReference>
<accession>A0A8H6UJW2</accession>
<evidence type="ECO:0000313" key="1">
    <source>
        <dbReference type="EMBL" id="KAF7136700.1"/>
    </source>
</evidence>
<proteinExistence type="predicted"/>
<dbReference type="InterPro" id="IPR053204">
    <property type="entry name" value="Oxopyrrolidines_Biosynth-assoc"/>
</dbReference>
<evidence type="ECO:0000313" key="2">
    <source>
        <dbReference type="Proteomes" id="UP000630445"/>
    </source>
</evidence>
<dbReference type="PANTHER" id="PTHR38797">
    <property type="entry name" value="NUCLEAR PORE COMPLEX PROTEIN NUP85-RELATED"/>
    <property type="match status" value="1"/>
</dbReference>
<dbReference type="OrthoDB" id="5403091at2759"/>
<keyword evidence="2" id="KW-1185">Reference proteome</keyword>
<protein>
    <submittedName>
        <fullName evidence="1">Uncharacterized protein</fullName>
    </submittedName>
</protein>
<dbReference type="EMBL" id="JACBAD010001741">
    <property type="protein sequence ID" value="KAF7136700.1"/>
    <property type="molecule type" value="Genomic_DNA"/>
</dbReference>
<gene>
    <name evidence="1" type="ORF">CNMCM5793_006018</name>
</gene>
<name>A0A8H6UJW2_9EURO</name>
<comment type="caution">
    <text evidence="1">The sequence shown here is derived from an EMBL/GenBank/DDBJ whole genome shotgun (WGS) entry which is preliminary data.</text>
</comment>
<dbReference type="InterPro" id="IPR022085">
    <property type="entry name" value="OpdG"/>
</dbReference>